<dbReference type="InterPro" id="IPR023296">
    <property type="entry name" value="Glyco_hydro_beta-prop_sf"/>
</dbReference>
<feature type="signal peptide" evidence="8">
    <location>
        <begin position="1"/>
        <end position="17"/>
    </location>
</feature>
<keyword evidence="8" id="KW-0732">Signal</keyword>
<comment type="caution">
    <text evidence="10">The sequence shown here is derived from an EMBL/GenBank/DDBJ whole genome shotgun (WGS) entry which is preliminary data.</text>
</comment>
<evidence type="ECO:0000256" key="4">
    <source>
        <dbReference type="ARBA" id="ARBA00023295"/>
    </source>
</evidence>
<dbReference type="AlphaFoldDB" id="A0A2M9CTH7"/>
<comment type="similarity">
    <text evidence="2 7">Belongs to the glycosyl hydrolase 43 family.</text>
</comment>
<dbReference type="Pfam" id="PF16369">
    <property type="entry name" value="GH43_C"/>
    <property type="match status" value="1"/>
</dbReference>
<comment type="pathway">
    <text evidence="1">Glycan metabolism; L-arabinan degradation.</text>
</comment>
<evidence type="ECO:0000256" key="6">
    <source>
        <dbReference type="PIRSR" id="PIRSR606710-2"/>
    </source>
</evidence>
<dbReference type="EMBL" id="PGFG01000001">
    <property type="protein sequence ID" value="PJJ75224.1"/>
    <property type="molecule type" value="Genomic_DNA"/>
</dbReference>
<evidence type="ECO:0000313" key="10">
    <source>
        <dbReference type="EMBL" id="PJJ75224.1"/>
    </source>
</evidence>
<dbReference type="Proteomes" id="UP000230000">
    <property type="component" value="Unassembled WGS sequence"/>
</dbReference>
<accession>A0A2M9CTH7</accession>
<evidence type="ECO:0000256" key="1">
    <source>
        <dbReference type="ARBA" id="ARBA00004834"/>
    </source>
</evidence>
<evidence type="ECO:0000256" key="2">
    <source>
        <dbReference type="ARBA" id="ARBA00009865"/>
    </source>
</evidence>
<evidence type="ECO:0000259" key="9">
    <source>
        <dbReference type="Pfam" id="PF16369"/>
    </source>
</evidence>
<dbReference type="SUPFAM" id="SSF75005">
    <property type="entry name" value="Arabinanase/levansucrase/invertase"/>
    <property type="match status" value="1"/>
</dbReference>
<keyword evidence="3 7" id="KW-0378">Hydrolase</keyword>
<dbReference type="Gene3D" id="2.115.10.20">
    <property type="entry name" value="Glycosyl hydrolase domain, family 43"/>
    <property type="match status" value="1"/>
</dbReference>
<feature type="chain" id="PRO_5014780020" evidence="8">
    <location>
        <begin position="18"/>
        <end position="494"/>
    </location>
</feature>
<dbReference type="GO" id="GO:0004553">
    <property type="term" value="F:hydrolase activity, hydrolyzing O-glycosyl compounds"/>
    <property type="evidence" value="ECO:0007669"/>
    <property type="project" value="InterPro"/>
</dbReference>
<reference evidence="10 11" key="1">
    <citation type="submission" date="2017-11" db="EMBL/GenBank/DDBJ databases">
        <title>Genomic Encyclopedia of Archaeal and Bacterial Type Strains, Phase II (KMG-II): From Individual Species to Whole Genera.</title>
        <authorList>
            <person name="Goeker M."/>
        </authorList>
    </citation>
    <scope>NUCLEOTIDE SEQUENCE [LARGE SCALE GENOMIC DNA]</scope>
    <source>
        <strain evidence="10 11">DSM 27268</strain>
    </source>
</reference>
<evidence type="ECO:0000256" key="8">
    <source>
        <dbReference type="SAM" id="SignalP"/>
    </source>
</evidence>
<evidence type="ECO:0000256" key="5">
    <source>
        <dbReference type="PIRSR" id="PIRSR606710-1"/>
    </source>
</evidence>
<feature type="site" description="Important for catalytic activity, responsible for pKa modulation of the active site Glu and correct orientation of both the proton donor and substrate" evidence="6">
    <location>
        <position position="199"/>
    </location>
</feature>
<dbReference type="GO" id="GO:0005975">
    <property type="term" value="P:carbohydrate metabolic process"/>
    <property type="evidence" value="ECO:0007669"/>
    <property type="project" value="InterPro"/>
</dbReference>
<dbReference type="InterPro" id="IPR032291">
    <property type="entry name" value="Abn2_C"/>
</dbReference>
<dbReference type="InterPro" id="IPR050727">
    <property type="entry name" value="GH43_arabinanases"/>
</dbReference>
<proteinExistence type="inferred from homology"/>
<dbReference type="PANTHER" id="PTHR43301">
    <property type="entry name" value="ARABINAN ENDO-1,5-ALPHA-L-ARABINOSIDASE"/>
    <property type="match status" value="1"/>
</dbReference>
<dbReference type="CDD" id="cd08998">
    <property type="entry name" value="GH43_Arb43a-like"/>
    <property type="match status" value="1"/>
</dbReference>
<dbReference type="PANTHER" id="PTHR43301:SF3">
    <property type="entry name" value="ARABINAN ENDO-1,5-ALPHA-L-ARABINOSIDASE A-RELATED"/>
    <property type="match status" value="1"/>
</dbReference>
<organism evidence="10 11">
    <name type="scientific">Thermoflavifilum aggregans</name>
    <dbReference type="NCBI Taxonomy" id="454188"/>
    <lineage>
        <taxon>Bacteria</taxon>
        <taxon>Pseudomonadati</taxon>
        <taxon>Bacteroidota</taxon>
        <taxon>Chitinophagia</taxon>
        <taxon>Chitinophagales</taxon>
        <taxon>Chitinophagaceae</taxon>
        <taxon>Thermoflavifilum</taxon>
    </lineage>
</organism>
<sequence length="494" mass="56228">MRIFSFSLLFYCIFIFASCKKSDHVQPSSGTQPDTTSNQPTPFDINSITDTYADIADFQFYPKWTVYNVHDPSIKKLGDYYYCYSTDVAYGISVRPGIQIRRSKDLIQWQFVGWAFNGIPSLAANFISQHGGTPNQGIWAPYILKVNGEYRLYFALSSSTPRLSVIELAVSSSPEGPWQERGIVVTSLNDNTVQTNAIDPSVLVAPDGNQWLYYGSAWDGIYVLQLNPSTGLALNAGDKGKRIAQRGFTNGQVNGNIEAPEIFYNSQLKKYYLFISYDWFETKYNVRVGRSDRPDGPFYDYFGNDMNTEQDHLPMILAPYEFMNQSGWQGTGGCAVFQDDSGNAYMGHNARPGVNKYFMDLHIRKIFWTQDGWPVVSPERYAGVPQQTISANDLVGKWEWIIFNYRVVPGYQNEQVSPDFQYSQVVDMQPNGVFDNNPSNTWTYQSPWLKLKWASGLQAEVMVTMDRDWENHDTTIVFTGLDNQGYTVWGKKLK</sequence>
<dbReference type="InterPro" id="IPR006710">
    <property type="entry name" value="Glyco_hydro_43"/>
</dbReference>
<feature type="domain" description="Extracellular endo-alpha-(1-&gt;5)-L-arabinanase C-terminal" evidence="9">
    <location>
        <begin position="378"/>
        <end position="490"/>
    </location>
</feature>
<dbReference type="Gene3D" id="2.40.128.10">
    <property type="match status" value="1"/>
</dbReference>
<gene>
    <name evidence="10" type="ORF">BXY57_0796</name>
</gene>
<evidence type="ECO:0000256" key="3">
    <source>
        <dbReference type="ARBA" id="ARBA00022801"/>
    </source>
</evidence>
<dbReference type="Pfam" id="PF04616">
    <property type="entry name" value="Glyco_hydro_43"/>
    <property type="match status" value="1"/>
</dbReference>
<dbReference type="PROSITE" id="PS51257">
    <property type="entry name" value="PROKAR_LIPOPROTEIN"/>
    <property type="match status" value="1"/>
</dbReference>
<name>A0A2M9CTH7_9BACT</name>
<keyword evidence="11" id="KW-1185">Reference proteome</keyword>
<protein>
    <submittedName>
        <fullName evidence="10">Arabinan endo-1,5-alpha-L-arabinosidase</fullName>
    </submittedName>
</protein>
<keyword evidence="4 7" id="KW-0326">Glycosidase</keyword>
<feature type="active site" description="Proton acceptor" evidence="5">
    <location>
        <position position="71"/>
    </location>
</feature>
<evidence type="ECO:0000256" key="7">
    <source>
        <dbReference type="RuleBase" id="RU361187"/>
    </source>
</evidence>
<feature type="active site" description="Proton donor" evidence="5">
    <location>
        <position position="258"/>
    </location>
</feature>
<evidence type="ECO:0000313" key="11">
    <source>
        <dbReference type="Proteomes" id="UP000230000"/>
    </source>
</evidence>